<evidence type="ECO:0000313" key="3">
    <source>
        <dbReference type="Proteomes" id="UP001197247"/>
    </source>
</evidence>
<comment type="caution">
    <text evidence="2">The sequence shown here is derived from an EMBL/GenBank/DDBJ whole genome shotgun (WGS) entry which is preliminary data.</text>
</comment>
<feature type="compositionally biased region" description="Basic and acidic residues" evidence="1">
    <location>
        <begin position="389"/>
        <end position="409"/>
    </location>
</feature>
<proteinExistence type="predicted"/>
<dbReference type="Proteomes" id="UP001197247">
    <property type="component" value="Unassembled WGS sequence"/>
</dbReference>
<evidence type="ECO:0008006" key="4">
    <source>
        <dbReference type="Google" id="ProtNLM"/>
    </source>
</evidence>
<protein>
    <recommendedName>
        <fullName evidence="4">ATP-binding protein</fullName>
    </recommendedName>
</protein>
<evidence type="ECO:0000313" key="2">
    <source>
        <dbReference type="EMBL" id="MBT0771881.1"/>
    </source>
</evidence>
<dbReference type="RefSeq" id="WP_214158247.1">
    <property type="nucleotide sequence ID" value="NZ_JAHBAY010000010.1"/>
</dbReference>
<accession>A0ABS5TNV2</accession>
<dbReference type="EMBL" id="JAHBAY010000010">
    <property type="protein sequence ID" value="MBT0771881.1"/>
    <property type="molecule type" value="Genomic_DNA"/>
</dbReference>
<reference evidence="2 3" key="1">
    <citation type="submission" date="2021-05" db="EMBL/GenBank/DDBJ databases">
        <title>Kineosporia and Streptomyces sp. nov. two new marine actinobacteria isolated from Coral.</title>
        <authorList>
            <person name="Buangrab K."/>
            <person name="Sutthacheep M."/>
            <person name="Yeemin T."/>
            <person name="Harunari E."/>
            <person name="Igarashi Y."/>
            <person name="Kanchanasin P."/>
            <person name="Tanasupawat S."/>
            <person name="Phongsopitanun W."/>
        </authorList>
    </citation>
    <scope>NUCLEOTIDE SEQUENCE [LARGE SCALE GENOMIC DNA]</scope>
    <source>
        <strain evidence="2 3">J2-2</strain>
    </source>
</reference>
<gene>
    <name evidence="2" type="ORF">KIH74_23265</name>
</gene>
<evidence type="ECO:0000256" key="1">
    <source>
        <dbReference type="SAM" id="MobiDB-lite"/>
    </source>
</evidence>
<organism evidence="2 3">
    <name type="scientific">Kineosporia corallincola</name>
    <dbReference type="NCBI Taxonomy" id="2835133"/>
    <lineage>
        <taxon>Bacteria</taxon>
        <taxon>Bacillati</taxon>
        <taxon>Actinomycetota</taxon>
        <taxon>Actinomycetes</taxon>
        <taxon>Kineosporiales</taxon>
        <taxon>Kineosporiaceae</taxon>
        <taxon>Kineosporia</taxon>
    </lineage>
</organism>
<sequence>MGERFSLVGRGDSRNLISGLMQRPQARPVVVVEDPRGGGKSTLVSSLRETFVGHGIPFAILDMQEQDPATLREVIFAVAYQFSRDWGPPCGSIGLGRVLLAAQVVQAGLGGDLASREQDLRAIDLLVQKGRFGGEAVQRALSGAAGTLAESALKQFGIPGVLTGRLADLARQLPFWMMATLRAFPTGRRVVLGPSHAWFGEQGGGRRRRPSEVLLDLFRFCRPGEYEQHGQWVDELLLSALLADLTDHFAGHPARQYLKFGCALLIDDADHPVGRALVAALEQARERPGARPDPLTVVMTSRGGLLKGRSDVEILDFDTDPGAGQGGPPWTGRHRLLDLTQAHTGELMAQLDISGGRPRTTRRLVHEVTDGQPACTGWLVAVLDSTSRDRAGAPTDHRDFPRRLLDRPRAGNTTGAESRLGDWMLGYLLTGRPLGDVPPGRLDDLVTWCAAGNRSDAAALGFVADSTEQSLAVESLLWPARPTAMTRLLRRLLLERLAARDPDRPDGWESVFGALRRFGHGSEQQLDAELQAADEADPQHIADLRRMRLTRLGYGLAAGEVRPAAEYLARALPEIPPPQWLESLDLVAAAPHPPDRANRLASEEFAARLREFPERRPHLRQAVAALLLGGWITGDRLADAHRGSVYAEMVTSLQIVLSHSPHGDNQAFRRRIEVYGMESGFWL</sequence>
<keyword evidence="3" id="KW-1185">Reference proteome</keyword>
<name>A0ABS5TNV2_9ACTN</name>
<feature type="region of interest" description="Disordered" evidence="1">
    <location>
        <begin position="389"/>
        <end position="415"/>
    </location>
</feature>